<accession>A4BIQ5</accession>
<sequence length="195" mass="21873">MRDSVRVLTRWVMLLSVVWVFVGCAQLSPQQVRFSPSLETDQLITGNGTASLIVEDKRADKVIGHRGGVYEDTSVIVPERPLTAVIEEMALQVMAQAGVEISTAFPDYDVAIQLDKLSYMTENRNASIKRTTAAAAISIRVRRDNTTFENGYSTTQYIETVGYPSEEKNEELLNNVFESVLQRMFSDPELDVFIE</sequence>
<dbReference type="Proteomes" id="UP000005953">
    <property type="component" value="Unassembled WGS sequence"/>
</dbReference>
<proteinExistence type="predicted"/>
<dbReference type="HOGENOM" id="CLU_119385_0_0_6"/>
<keyword evidence="1" id="KW-0449">Lipoprotein</keyword>
<dbReference type="Pfam" id="PF03923">
    <property type="entry name" value="Lipoprotein_16"/>
    <property type="match status" value="1"/>
</dbReference>
<dbReference type="OrthoDB" id="5740854at2"/>
<protein>
    <submittedName>
        <fullName evidence="1">Lipoprotein, putative</fullName>
    </submittedName>
</protein>
<organism evidence="1 2">
    <name type="scientific">Reinekea blandensis MED297</name>
    <dbReference type="NCBI Taxonomy" id="314283"/>
    <lineage>
        <taxon>Bacteria</taxon>
        <taxon>Pseudomonadati</taxon>
        <taxon>Pseudomonadota</taxon>
        <taxon>Gammaproteobacteria</taxon>
        <taxon>Oceanospirillales</taxon>
        <taxon>Saccharospirillaceae</taxon>
        <taxon>Reinekea</taxon>
    </lineage>
</organism>
<dbReference type="EMBL" id="AAOE01000027">
    <property type="protein sequence ID" value="EAR08019.1"/>
    <property type="molecule type" value="Genomic_DNA"/>
</dbReference>
<dbReference type="PROSITE" id="PS51257">
    <property type="entry name" value="PROKAR_LIPOPROTEIN"/>
    <property type="match status" value="1"/>
</dbReference>
<comment type="caution">
    <text evidence="1">The sequence shown here is derived from an EMBL/GenBank/DDBJ whole genome shotgun (WGS) entry which is preliminary data.</text>
</comment>
<gene>
    <name evidence="1" type="ORF">MED297_15655</name>
</gene>
<dbReference type="InterPro" id="IPR005619">
    <property type="entry name" value="Uncharacterised_YajG"/>
</dbReference>
<evidence type="ECO:0000313" key="1">
    <source>
        <dbReference type="EMBL" id="EAR08019.1"/>
    </source>
</evidence>
<dbReference type="AlphaFoldDB" id="A4BIQ5"/>
<name>A4BIQ5_9GAMM</name>
<evidence type="ECO:0000313" key="2">
    <source>
        <dbReference type="Proteomes" id="UP000005953"/>
    </source>
</evidence>
<keyword evidence="2" id="KW-1185">Reference proteome</keyword>
<reference evidence="1 2" key="1">
    <citation type="submission" date="2006-02" db="EMBL/GenBank/DDBJ databases">
        <authorList>
            <person name="Pinhassi J."/>
            <person name="Pedros-Alio C."/>
            <person name="Ferriera S."/>
            <person name="Johnson J."/>
            <person name="Kravitz S."/>
            <person name="Halpern A."/>
            <person name="Remington K."/>
            <person name="Beeson K."/>
            <person name="Tran B."/>
            <person name="Rogers Y.-H."/>
            <person name="Friedman R."/>
            <person name="Venter J.C."/>
        </authorList>
    </citation>
    <scope>NUCLEOTIDE SEQUENCE [LARGE SCALE GENOMIC DNA]</scope>
    <source>
        <strain evidence="1 2">MED297</strain>
    </source>
</reference>
<dbReference type="RefSeq" id="WP_008043282.1">
    <property type="nucleotide sequence ID" value="NZ_CH724150.1"/>
</dbReference>
<dbReference type="STRING" id="314283.MED297_15655"/>